<organism evidence="2 3">
    <name type="scientific">Magallana gigas</name>
    <name type="common">Pacific oyster</name>
    <name type="synonym">Crassostrea gigas</name>
    <dbReference type="NCBI Taxonomy" id="29159"/>
    <lineage>
        <taxon>Eukaryota</taxon>
        <taxon>Metazoa</taxon>
        <taxon>Spiralia</taxon>
        <taxon>Lophotrochozoa</taxon>
        <taxon>Mollusca</taxon>
        <taxon>Bivalvia</taxon>
        <taxon>Autobranchia</taxon>
        <taxon>Pteriomorphia</taxon>
        <taxon>Ostreida</taxon>
        <taxon>Ostreoidea</taxon>
        <taxon>Ostreidae</taxon>
        <taxon>Magallana</taxon>
    </lineage>
</organism>
<dbReference type="Proteomes" id="UP000005408">
    <property type="component" value="Unassembled WGS sequence"/>
</dbReference>
<evidence type="ECO:0000313" key="2">
    <source>
        <dbReference type="EnsemblMetazoa" id="G35264.3:cds"/>
    </source>
</evidence>
<name>A0A8W8MVL7_MAGGI</name>
<evidence type="ECO:0000313" key="3">
    <source>
        <dbReference type="Proteomes" id="UP000005408"/>
    </source>
</evidence>
<keyword evidence="1" id="KW-0812">Transmembrane</keyword>
<proteinExistence type="predicted"/>
<keyword evidence="1" id="KW-0472">Membrane</keyword>
<keyword evidence="3" id="KW-1185">Reference proteome</keyword>
<protein>
    <recommendedName>
        <fullName evidence="4">Cr1-8 nvi</fullName>
    </recommendedName>
</protein>
<accession>A0A8W8MVL7</accession>
<keyword evidence="1" id="KW-1133">Transmembrane helix</keyword>
<dbReference type="PANTHER" id="PTHR46579:SF1">
    <property type="entry name" value="F5_8 TYPE C DOMAIN-CONTAINING PROTEIN"/>
    <property type="match status" value="1"/>
</dbReference>
<dbReference type="AlphaFoldDB" id="A0A8W8MVL7"/>
<dbReference type="EnsemblMetazoa" id="G35264.3">
    <property type="protein sequence ID" value="G35264.3:cds"/>
    <property type="gene ID" value="G35264"/>
</dbReference>
<sequence length="747" mass="85306">MNDFDSDPLYPGASVTLGAFMLLLAVFTSRYNLIGEATEQLLKIIALALPHGHKLCSSLYEFKLFFKNLRNPLVRHYYCNHCLGYVENTSVSNCPYEFCGATFSGKNSCYFIEMPLENQVKNLFAQNGFYNSLGHRFNKTKSTRNSYEDIYDGHLYKNLCENNGVLSFQENISFTFNTDGAPVFKSSKTSIWPIYLIINELPYKQRMNKENMILAALWYGNKKPSMGTYLKPFLQSLKKLSEGIQCESPDKGIFVCKGLLLCGTADLPARSLLCNHVQYNGAFSCWKCEQEGESASVGRGHARIFPFEHQNPKGPERTKENVLQHAREAVDHQQVTMGKPVKGIKGPSWLHFVPHFNIVSGMAIDYMHGVLLGVQKMMLELWFGAKYKGKDFNINNRVCEVDNRLQSIRPTLDVTRLPRSIEKDLKYWKASEFRSFLLYFGGPVLHGILDKDRFSHYLLLVDSMHILLKCGSTDKDLDKAESLLIRFCSRFENLYERCFLRLNVHQLLHLPDCVRNLGPLYTHSCFSFESKNGIVLKMIRGSQSIDTQIITAISFIQKLPELKQKCIVKDSEIDMLCKIIENPSFLKRGQKLDDGIYILGASYGRCLTNNEVGALQQFLKHDPIVNTYTSFNRVEYGAYVIYGTEYSRMIKRNNSAVCYQGESGICFGEVMFFILCQNTSNIVQPLVFIKKLFCRNYNEDLHILSVTETNDIEVAHIRSLLSSCMLVAYPGTQKSFVCKFPNRLESD</sequence>
<evidence type="ECO:0000256" key="1">
    <source>
        <dbReference type="SAM" id="Phobius"/>
    </source>
</evidence>
<dbReference type="InterPro" id="IPR004242">
    <property type="entry name" value="Transposase_21"/>
</dbReference>
<evidence type="ECO:0008006" key="4">
    <source>
        <dbReference type="Google" id="ProtNLM"/>
    </source>
</evidence>
<feature type="transmembrane region" description="Helical" evidence="1">
    <location>
        <begin position="12"/>
        <end position="33"/>
    </location>
</feature>
<dbReference type="Pfam" id="PF02992">
    <property type="entry name" value="Transposase_21"/>
    <property type="match status" value="1"/>
</dbReference>
<dbReference type="PANTHER" id="PTHR46579">
    <property type="entry name" value="F5/8 TYPE C DOMAIN-CONTAINING PROTEIN-RELATED"/>
    <property type="match status" value="1"/>
</dbReference>
<reference evidence="2" key="1">
    <citation type="submission" date="2022-08" db="UniProtKB">
        <authorList>
            <consortium name="EnsemblMetazoa"/>
        </authorList>
    </citation>
    <scope>IDENTIFICATION</scope>
    <source>
        <strain evidence="2">05x7-T-G4-1.051#20</strain>
    </source>
</reference>